<dbReference type="GO" id="GO:0009055">
    <property type="term" value="F:electron transfer activity"/>
    <property type="evidence" value="ECO:0007669"/>
    <property type="project" value="InterPro"/>
</dbReference>
<evidence type="ECO:0000256" key="6">
    <source>
        <dbReference type="ARBA" id="ARBA00023136"/>
    </source>
</evidence>
<organism evidence="9 10">
    <name type="scientific">Natronobacterium haloterrestre</name>
    <name type="common">Halobiforma haloterrestris</name>
    <dbReference type="NCBI Taxonomy" id="148448"/>
    <lineage>
        <taxon>Archaea</taxon>
        <taxon>Methanobacteriati</taxon>
        <taxon>Methanobacteriota</taxon>
        <taxon>Stenosarchaea group</taxon>
        <taxon>Halobacteria</taxon>
        <taxon>Halobacteriales</taxon>
        <taxon>Natrialbaceae</taxon>
        <taxon>Natronobacterium</taxon>
    </lineage>
</organism>
<dbReference type="Proteomes" id="UP000199161">
    <property type="component" value="Unassembled WGS sequence"/>
</dbReference>
<evidence type="ECO:0000256" key="3">
    <source>
        <dbReference type="ARBA" id="ARBA00022723"/>
    </source>
</evidence>
<feature type="domain" description="Blue (type 1) copper" evidence="8">
    <location>
        <begin position="172"/>
        <end position="276"/>
    </location>
</feature>
<gene>
    <name evidence="9" type="ORF">SAMN05444422_106267</name>
</gene>
<dbReference type="InterPro" id="IPR028871">
    <property type="entry name" value="BlueCu_1_BS"/>
</dbReference>
<accession>A0A1I1I0X4</accession>
<dbReference type="OrthoDB" id="162983at2157"/>
<feature type="compositionally biased region" description="Acidic residues" evidence="7">
    <location>
        <begin position="33"/>
        <end position="42"/>
    </location>
</feature>
<keyword evidence="2" id="KW-0813">Transport</keyword>
<dbReference type="PROSITE" id="PS51318">
    <property type="entry name" value="TAT"/>
    <property type="match status" value="1"/>
</dbReference>
<dbReference type="RefSeq" id="WP_089788590.1">
    <property type="nucleotide sequence ID" value="NZ_FOKW01000006.1"/>
</dbReference>
<protein>
    <submittedName>
        <fullName evidence="9">Plastocyanin</fullName>
    </submittedName>
</protein>
<evidence type="ECO:0000256" key="4">
    <source>
        <dbReference type="ARBA" id="ARBA00022982"/>
    </source>
</evidence>
<evidence type="ECO:0000256" key="1">
    <source>
        <dbReference type="ARBA" id="ARBA00004370"/>
    </source>
</evidence>
<keyword evidence="5" id="KW-0186">Copper</keyword>
<evidence type="ECO:0000259" key="8">
    <source>
        <dbReference type="Pfam" id="PF00127"/>
    </source>
</evidence>
<dbReference type="InterPro" id="IPR008972">
    <property type="entry name" value="Cupredoxin"/>
</dbReference>
<dbReference type="PROSITE" id="PS00196">
    <property type="entry name" value="COPPER_BLUE"/>
    <property type="match status" value="1"/>
</dbReference>
<keyword evidence="10" id="KW-1185">Reference proteome</keyword>
<keyword evidence="4" id="KW-0249">Electron transport</keyword>
<feature type="domain" description="Blue (type 1) copper" evidence="8">
    <location>
        <begin position="287"/>
        <end position="383"/>
    </location>
</feature>
<dbReference type="PANTHER" id="PTHR34192">
    <property type="entry name" value="PLASTOCYANIN MAJOR ISOFORM, CHLOROPLASTIC-RELATED"/>
    <property type="match status" value="1"/>
</dbReference>
<feature type="region of interest" description="Disordered" evidence="7">
    <location>
        <begin position="22"/>
        <end position="44"/>
    </location>
</feature>
<dbReference type="Pfam" id="PF00127">
    <property type="entry name" value="Copper-bind"/>
    <property type="match status" value="3"/>
</dbReference>
<evidence type="ECO:0000256" key="5">
    <source>
        <dbReference type="ARBA" id="ARBA00023008"/>
    </source>
</evidence>
<evidence type="ECO:0000313" key="10">
    <source>
        <dbReference type="Proteomes" id="UP000199161"/>
    </source>
</evidence>
<dbReference type="SUPFAM" id="SSF49503">
    <property type="entry name" value="Cupredoxins"/>
    <property type="match status" value="3"/>
</dbReference>
<evidence type="ECO:0000313" key="9">
    <source>
        <dbReference type="EMBL" id="SFC29741.1"/>
    </source>
</evidence>
<comment type="subcellular location">
    <subcellularLocation>
        <location evidence="1">Membrane</location>
    </subcellularLocation>
</comment>
<sequence length="395" mass="42290">MRKGNTRRLFLRSIAAASAVGAAGVGVGSGQSDDGDDADSEGTDSLVATVTVAPDGDLTFEPESVELPLGGRVEWEFEDDGHNVSTYEVASDAVSVPADAEPFASYANGDAEDADDPDLEPEDLDHDAVLDEGETFVHTFTVPGEYAYVCTQHEPEMAGTVTVHPCVDETVTVAPDGDLTFDPETLEVGLGDTVEWEFEDDGHNVSTYEVASDAVSIPDGAEPFASYDEYGADPDDLDHDAVLEAGETFTHTFTVSGEYEYVCTRHVPEMVGTVEVSDEPDAEVIAGPDGAWRFEPETVRITAGDVVRWEFASPGHNATSHPEAADETSNPEGADWFATYEGDDHFSVVEEGTTFDHRFVVPGTYEYVCVPHLPTMAGEVVVEPCPIDDAESDSE</sequence>
<evidence type="ECO:0000256" key="7">
    <source>
        <dbReference type="SAM" id="MobiDB-lite"/>
    </source>
</evidence>
<dbReference type="EMBL" id="FOKW01000006">
    <property type="protein sequence ID" value="SFC29741.1"/>
    <property type="molecule type" value="Genomic_DNA"/>
</dbReference>
<feature type="domain" description="Blue (type 1) copper" evidence="8">
    <location>
        <begin position="51"/>
        <end position="163"/>
    </location>
</feature>
<reference evidence="10" key="1">
    <citation type="submission" date="2016-10" db="EMBL/GenBank/DDBJ databases">
        <authorList>
            <person name="Varghese N."/>
            <person name="Submissions S."/>
        </authorList>
    </citation>
    <scope>NUCLEOTIDE SEQUENCE [LARGE SCALE GENOMIC DNA]</scope>
    <source>
        <strain evidence="10">DSM 13078</strain>
    </source>
</reference>
<name>A0A1I1I0X4_NATHA</name>
<proteinExistence type="predicted"/>
<dbReference type="GO" id="GO:0005507">
    <property type="term" value="F:copper ion binding"/>
    <property type="evidence" value="ECO:0007669"/>
    <property type="project" value="InterPro"/>
</dbReference>
<evidence type="ECO:0000256" key="2">
    <source>
        <dbReference type="ARBA" id="ARBA00022448"/>
    </source>
</evidence>
<dbReference type="PANTHER" id="PTHR34192:SF10">
    <property type="entry name" value="PLASTOCYANIN MAJOR ISOFORM, CHLOROPLASTIC-RELATED"/>
    <property type="match status" value="1"/>
</dbReference>
<dbReference type="InterPro" id="IPR000923">
    <property type="entry name" value="BlueCu_1"/>
</dbReference>
<keyword evidence="6" id="KW-0472">Membrane</keyword>
<keyword evidence="3" id="KW-0479">Metal-binding</keyword>
<dbReference type="GO" id="GO:0016020">
    <property type="term" value="C:membrane"/>
    <property type="evidence" value="ECO:0007669"/>
    <property type="project" value="UniProtKB-SubCell"/>
</dbReference>
<dbReference type="InterPro" id="IPR006311">
    <property type="entry name" value="TAT_signal"/>
</dbReference>
<dbReference type="AlphaFoldDB" id="A0A1I1I0X4"/>
<dbReference type="Gene3D" id="2.60.40.420">
    <property type="entry name" value="Cupredoxins - blue copper proteins"/>
    <property type="match status" value="3"/>
</dbReference>